<accession>A0ABP0VS69</accession>
<name>A0ABP0VS69_9BRYO</name>
<dbReference type="Proteomes" id="UP001497444">
    <property type="component" value="Chromosome 10"/>
</dbReference>
<evidence type="ECO:0000313" key="1">
    <source>
        <dbReference type="EMBL" id="CAK9257329.1"/>
    </source>
</evidence>
<gene>
    <name evidence="1" type="ORF">CSSPJE1EN1_LOCUS2807</name>
</gene>
<dbReference type="EMBL" id="OZ020105">
    <property type="protein sequence ID" value="CAK9257329.1"/>
    <property type="molecule type" value="Genomic_DNA"/>
</dbReference>
<sequence>MAVLGEHFDRLVPLQGYGDVVWAGGLDATCAGDSPEFQGDASYNEVSIAPVGRVEAYPEGGEAFPFLLLWVPEVPNSGASDFAKPWPHAHPGVENALPQGSWRSFEFGGGKHPVDILCAGA</sequence>
<evidence type="ECO:0000313" key="2">
    <source>
        <dbReference type="Proteomes" id="UP001497444"/>
    </source>
</evidence>
<protein>
    <submittedName>
        <fullName evidence="1">Uncharacterized protein</fullName>
    </submittedName>
</protein>
<keyword evidence="2" id="KW-1185">Reference proteome</keyword>
<reference evidence="1" key="1">
    <citation type="submission" date="2024-02" db="EMBL/GenBank/DDBJ databases">
        <authorList>
            <consortium name="ELIXIR-Norway"/>
            <consortium name="Elixir Norway"/>
        </authorList>
    </citation>
    <scope>NUCLEOTIDE SEQUENCE</scope>
</reference>
<organism evidence="1 2">
    <name type="scientific">Sphagnum jensenii</name>
    <dbReference type="NCBI Taxonomy" id="128206"/>
    <lineage>
        <taxon>Eukaryota</taxon>
        <taxon>Viridiplantae</taxon>
        <taxon>Streptophyta</taxon>
        <taxon>Embryophyta</taxon>
        <taxon>Bryophyta</taxon>
        <taxon>Sphagnophytina</taxon>
        <taxon>Sphagnopsida</taxon>
        <taxon>Sphagnales</taxon>
        <taxon>Sphagnaceae</taxon>
        <taxon>Sphagnum</taxon>
    </lineage>
</organism>
<proteinExistence type="predicted"/>